<dbReference type="PROSITE" id="PS51340">
    <property type="entry name" value="MOSC"/>
    <property type="match status" value="1"/>
</dbReference>
<dbReference type="PANTHER" id="PTHR36930">
    <property type="entry name" value="METAL-SULFUR CLUSTER BIOSYNTHESIS PROTEINS YUAD-RELATED"/>
    <property type="match status" value="1"/>
</dbReference>
<comment type="caution">
    <text evidence="2">The sequence shown here is derived from an EMBL/GenBank/DDBJ whole genome shotgun (WGS) entry which is preliminary data.</text>
</comment>
<dbReference type="Proteomes" id="UP001518989">
    <property type="component" value="Unassembled WGS sequence"/>
</dbReference>
<dbReference type="Pfam" id="PF03473">
    <property type="entry name" value="MOSC"/>
    <property type="match status" value="1"/>
</dbReference>
<dbReference type="InterPro" id="IPR011037">
    <property type="entry name" value="Pyrv_Knase-like_insert_dom_sf"/>
</dbReference>
<evidence type="ECO:0000313" key="3">
    <source>
        <dbReference type="Proteomes" id="UP001518989"/>
    </source>
</evidence>
<sequence>MRDGACWRRIAPAPEVLNPASPLARLLDAPLRPGTVRWIGLRPARRAPVQPVMSVALDPAQGALGDRYDGRSGTRHLTLIQAEHLPAIAAYLGLDGLDPARLRRNVVVGGLNLLALKGHRFRLGAAVLEMTGECHPCSRMEEEFGTGGYNAVRGHGGITARVLQGGVVALGDELARL</sequence>
<protein>
    <submittedName>
        <fullName evidence="2">MOSC domain-containing protein</fullName>
    </submittedName>
</protein>
<keyword evidence="3" id="KW-1185">Reference proteome</keyword>
<dbReference type="InterPro" id="IPR005302">
    <property type="entry name" value="MoCF_Sase_C"/>
</dbReference>
<gene>
    <name evidence="2" type="ORF">IAI61_18680</name>
</gene>
<dbReference type="SUPFAM" id="SSF50800">
    <property type="entry name" value="PK beta-barrel domain-like"/>
    <property type="match status" value="1"/>
</dbReference>
<name>A0ABS3KUB4_9PROT</name>
<dbReference type="PANTHER" id="PTHR36930:SF1">
    <property type="entry name" value="MOSC DOMAIN-CONTAINING PROTEIN"/>
    <property type="match status" value="1"/>
</dbReference>
<dbReference type="EMBL" id="JACTNG010000012">
    <property type="protein sequence ID" value="MBO1081068.1"/>
    <property type="molecule type" value="Genomic_DNA"/>
</dbReference>
<feature type="domain" description="MOSC" evidence="1">
    <location>
        <begin position="50"/>
        <end position="177"/>
    </location>
</feature>
<reference evidence="2 3" key="1">
    <citation type="submission" date="2020-09" db="EMBL/GenBank/DDBJ databases">
        <title>Roseomonas.</title>
        <authorList>
            <person name="Zhu W."/>
        </authorList>
    </citation>
    <scope>NUCLEOTIDE SEQUENCE [LARGE SCALE GENOMIC DNA]</scope>
    <source>
        <strain evidence="2 3">573</strain>
    </source>
</reference>
<evidence type="ECO:0000313" key="2">
    <source>
        <dbReference type="EMBL" id="MBO1081068.1"/>
    </source>
</evidence>
<organism evidence="2 3">
    <name type="scientific">Roseomonas haemaphysalidis</name>
    <dbReference type="NCBI Taxonomy" id="2768162"/>
    <lineage>
        <taxon>Bacteria</taxon>
        <taxon>Pseudomonadati</taxon>
        <taxon>Pseudomonadota</taxon>
        <taxon>Alphaproteobacteria</taxon>
        <taxon>Acetobacterales</taxon>
        <taxon>Roseomonadaceae</taxon>
        <taxon>Roseomonas</taxon>
    </lineage>
</organism>
<evidence type="ECO:0000259" key="1">
    <source>
        <dbReference type="PROSITE" id="PS51340"/>
    </source>
</evidence>
<accession>A0ABS3KUB4</accession>
<proteinExistence type="predicted"/>
<dbReference type="InterPro" id="IPR052716">
    <property type="entry name" value="MOSC_domain"/>
</dbReference>
<dbReference type="Gene3D" id="2.40.33.20">
    <property type="entry name" value="PK beta-barrel domain-like"/>
    <property type="match status" value="1"/>
</dbReference>